<accession>A0A1X7UDK5</accession>
<dbReference type="EnsemblMetazoa" id="Aqu2.1.25842_001">
    <property type="protein sequence ID" value="Aqu2.1.25842_001"/>
    <property type="gene ID" value="Aqu2.1.25842"/>
</dbReference>
<dbReference type="InterPro" id="IPR013103">
    <property type="entry name" value="RVT_2"/>
</dbReference>
<organism evidence="2">
    <name type="scientific">Amphimedon queenslandica</name>
    <name type="common">Sponge</name>
    <dbReference type="NCBI Taxonomy" id="400682"/>
    <lineage>
        <taxon>Eukaryota</taxon>
        <taxon>Metazoa</taxon>
        <taxon>Porifera</taxon>
        <taxon>Demospongiae</taxon>
        <taxon>Heteroscleromorpha</taxon>
        <taxon>Haplosclerida</taxon>
        <taxon>Niphatidae</taxon>
        <taxon>Amphimedon</taxon>
    </lineage>
</organism>
<dbReference type="AlphaFoldDB" id="A0A1X7UDK5"/>
<sequence length="56" mass="6681">MDEEYNLLMSNDVWELVKLPKDKRVVSSKWIIKFKIEATGNIDRYKARFVAQGYSR</sequence>
<evidence type="ECO:0000259" key="1">
    <source>
        <dbReference type="Pfam" id="PF07727"/>
    </source>
</evidence>
<feature type="domain" description="Reverse transcriptase Ty1/copia-type" evidence="1">
    <location>
        <begin position="11"/>
        <end position="55"/>
    </location>
</feature>
<protein>
    <recommendedName>
        <fullName evidence="1">Reverse transcriptase Ty1/copia-type domain-containing protein</fullName>
    </recommendedName>
</protein>
<evidence type="ECO:0000313" key="2">
    <source>
        <dbReference type="EnsemblMetazoa" id="Aqu2.1.25842_001"/>
    </source>
</evidence>
<reference evidence="2" key="1">
    <citation type="submission" date="2017-05" db="UniProtKB">
        <authorList>
            <consortium name="EnsemblMetazoa"/>
        </authorList>
    </citation>
    <scope>IDENTIFICATION</scope>
</reference>
<dbReference type="Pfam" id="PF07727">
    <property type="entry name" value="RVT_2"/>
    <property type="match status" value="1"/>
</dbReference>
<dbReference type="eggNOG" id="KOG0017">
    <property type="taxonomic scope" value="Eukaryota"/>
</dbReference>
<dbReference type="STRING" id="400682.A0A1X7UDK5"/>
<name>A0A1X7UDK5_AMPQE</name>
<proteinExistence type="predicted"/>
<dbReference type="InParanoid" id="A0A1X7UDK5"/>